<reference evidence="8 9" key="1">
    <citation type="submission" date="2020-07" db="EMBL/GenBank/DDBJ databases">
        <title>Sequencing the genomes of 1000 actinobacteria strains.</title>
        <authorList>
            <person name="Klenk H.-P."/>
        </authorList>
    </citation>
    <scope>NUCLEOTIDE SEQUENCE [LARGE SCALE GENOMIC DNA]</scope>
    <source>
        <strain evidence="8 9">DSM 22083</strain>
    </source>
</reference>
<feature type="region of interest" description="Disordered" evidence="5">
    <location>
        <begin position="585"/>
        <end position="607"/>
    </location>
</feature>
<dbReference type="InterPro" id="IPR010222">
    <property type="entry name" value="RNA_helicase_HrpA"/>
</dbReference>
<dbReference type="GO" id="GO:0003723">
    <property type="term" value="F:RNA binding"/>
    <property type="evidence" value="ECO:0007669"/>
    <property type="project" value="TreeGrafter"/>
</dbReference>
<evidence type="ECO:0000256" key="1">
    <source>
        <dbReference type="ARBA" id="ARBA00022741"/>
    </source>
</evidence>
<dbReference type="InterPro" id="IPR007502">
    <property type="entry name" value="Helicase-assoc_dom"/>
</dbReference>
<evidence type="ECO:0000256" key="2">
    <source>
        <dbReference type="ARBA" id="ARBA00022801"/>
    </source>
</evidence>
<accession>A0A7Y9IFU9</accession>
<dbReference type="Pfam" id="PF00270">
    <property type="entry name" value="DEAD"/>
    <property type="match status" value="1"/>
</dbReference>
<dbReference type="InterPro" id="IPR011545">
    <property type="entry name" value="DEAD/DEAH_box_helicase_dom"/>
</dbReference>
<sequence length="1266" mass="139459">MCDPRIEFPPELPISDRVDEIAAAVRDHQVVVVAGETGSGKTTQLPKICLKLGRTKIGHTQPRRIAARTVAERIAEELQVELGDLVGYQVRFTRKASKDTRVKVMTDGVLLAEIAHDRQLRRYDTIIIDEAHERSLNIDFLLGYLRTLLPKRPELKVIITSATIDTERFAAHFADEQGNPAPIVEVSGRTYPVEVRYRPLLEDPDVDQSAAVAEAVKELAAEGDGDILIFFSGEREIRDAAETINGLGLRFTEVLPLYARLSAAEQHKVFSSHTGRRIVLATNVAETSLTVPGIRYVIDTGLARISRYSARTKVQRLPIEPISRASADQRAGRCGRVAPGICIRLYEEEDYLGRPEFTEPEILRTNLASVILQLTAADLGEIRSFPFVEAPDAAQITDGIRLLDELGALRGQGKGDRDRPRLTKIGHRLAAVPLDPRMGRMLLAGERYGCLAEMLIIVAGLSIQDPRERPADQADRATALHRRFWAPSGAGDDQEAEPDGSDFIAYLRLWDYLKERQKSLSGNAFRRLCRDEFLHFLRIREWQDLHGQLRQIARDLGLGRNTAPASHASIHTAVLSGLLSHVGLAEPDQKPARGQPDRGSLGRRQRGPREYLGARGTRFAINPGSSVAKTQPPLVMAAEIVETTRLWARTVAPVDAAQIEEVGGHLLKRSYAEPHWSARAGSVVASETVSLYGIPIIAGRPVGYGKINPAEAREIFIRSALVEGDWRTRHRFFAANAETRAEAEELEERTRRRDIVVDDQVIFDFYDARIPAEVVSGAHFDRWWKDAQQETPDLLTLSLSDLVLDDRGADPDQFPDVWSVGSHDYSVSYRFDPGTERDGVSVEVPLALLNQVDPAPFSWQVPGARVELATELIRSLPKAVRRNLVPAREYAERALAWLDAHPDQRSGSLTDGLARAIRGLTGELIEPGDWRTGTVPGHVETTFVITDGDRTVAEGKDLTELRDRLVGQVTKTLRSAAADRLSPPATTWKFGEIATELRLGDGAVGYPALSDAGDAVAVTVLDSPLRQRHSHRLGLRRLVLLNIPDITRWLVGGLSNTDKLALGSSPYPSVPELLVDARLAAVSELIDRAGGADQIRSEAAFRPLADRVRADAAELALELVVLAAESVRLWQQARAGLDRVRRVSPAAADDLTEQLRNLVFAGFLAATPYRHLVQVPRYLRAAVLRAEALPGNVARDDQALATVLDCEDAYAELCAGLPPGPLPDQVAEIGWLIEELRVSLFAQRLGTAAPVSAKRIMRAIEREARG</sequence>
<dbReference type="PANTHER" id="PTHR18934:SF99">
    <property type="entry name" value="ATP-DEPENDENT RNA HELICASE DHX37-RELATED"/>
    <property type="match status" value="1"/>
</dbReference>
<dbReference type="SMART" id="SM00487">
    <property type="entry name" value="DEXDc"/>
    <property type="match status" value="1"/>
</dbReference>
<keyword evidence="4" id="KW-0067">ATP-binding</keyword>
<dbReference type="Pfam" id="PF11898">
    <property type="entry name" value="DUF3418"/>
    <property type="match status" value="1"/>
</dbReference>
<dbReference type="InterPro" id="IPR014001">
    <property type="entry name" value="Helicase_ATP-bd"/>
</dbReference>
<dbReference type="SMART" id="SM00382">
    <property type="entry name" value="AAA"/>
    <property type="match status" value="1"/>
</dbReference>
<dbReference type="Pfam" id="PF07717">
    <property type="entry name" value="OB_NTP_bind"/>
    <property type="match status" value="1"/>
</dbReference>
<dbReference type="SMART" id="SM00847">
    <property type="entry name" value="HA2"/>
    <property type="match status" value="1"/>
</dbReference>
<name>A0A7Y9IFU9_9ACTN</name>
<keyword evidence="1" id="KW-0547">Nucleotide-binding</keyword>
<dbReference type="PROSITE" id="PS51192">
    <property type="entry name" value="HELICASE_ATP_BIND_1"/>
    <property type="match status" value="1"/>
</dbReference>
<dbReference type="InterPro" id="IPR001650">
    <property type="entry name" value="Helicase_C-like"/>
</dbReference>
<dbReference type="SUPFAM" id="SSF52540">
    <property type="entry name" value="P-loop containing nucleoside triphosphate hydrolases"/>
    <property type="match status" value="1"/>
</dbReference>
<dbReference type="PROSITE" id="PS51194">
    <property type="entry name" value="HELICASE_CTER"/>
    <property type="match status" value="1"/>
</dbReference>
<feature type="domain" description="Helicase C-terminal" evidence="7">
    <location>
        <begin position="211"/>
        <end position="378"/>
    </location>
</feature>
<comment type="caution">
    <text evidence="8">The sequence shown here is derived from an EMBL/GenBank/DDBJ whole genome shotgun (WGS) entry which is preliminary data.</text>
</comment>
<dbReference type="InterPro" id="IPR011709">
    <property type="entry name" value="DEAD-box_helicase_OB_fold"/>
</dbReference>
<evidence type="ECO:0000256" key="4">
    <source>
        <dbReference type="ARBA" id="ARBA00022840"/>
    </source>
</evidence>
<dbReference type="NCBIfam" id="TIGR01967">
    <property type="entry name" value="DEAH_box_HrpA"/>
    <property type="match status" value="1"/>
</dbReference>
<dbReference type="Pfam" id="PF21010">
    <property type="entry name" value="HA2_C"/>
    <property type="match status" value="1"/>
</dbReference>
<dbReference type="GO" id="GO:0016787">
    <property type="term" value="F:hydrolase activity"/>
    <property type="evidence" value="ECO:0007669"/>
    <property type="project" value="UniProtKB-KW"/>
</dbReference>
<keyword evidence="9" id="KW-1185">Reference proteome</keyword>
<evidence type="ECO:0000259" key="7">
    <source>
        <dbReference type="PROSITE" id="PS51194"/>
    </source>
</evidence>
<protein>
    <submittedName>
        <fullName evidence="8">ATP-dependent helicase HrpA</fullName>
        <ecNumber evidence="8">3.6.4.13</ecNumber>
    </submittedName>
</protein>
<dbReference type="EMBL" id="JACCBU010000001">
    <property type="protein sequence ID" value="NYE75439.1"/>
    <property type="molecule type" value="Genomic_DNA"/>
</dbReference>
<evidence type="ECO:0000313" key="8">
    <source>
        <dbReference type="EMBL" id="NYE75439.1"/>
    </source>
</evidence>
<feature type="domain" description="Helicase ATP-binding" evidence="6">
    <location>
        <begin position="22"/>
        <end position="182"/>
    </location>
</feature>
<dbReference type="NCBIfam" id="NF008348">
    <property type="entry name" value="PRK11131.1"/>
    <property type="match status" value="1"/>
</dbReference>
<keyword evidence="3 8" id="KW-0347">Helicase</keyword>
<evidence type="ECO:0000256" key="5">
    <source>
        <dbReference type="SAM" id="MobiDB-lite"/>
    </source>
</evidence>
<proteinExistence type="predicted"/>
<dbReference type="InterPro" id="IPR003593">
    <property type="entry name" value="AAA+_ATPase"/>
</dbReference>
<dbReference type="GO" id="GO:0003724">
    <property type="term" value="F:RNA helicase activity"/>
    <property type="evidence" value="ECO:0007669"/>
    <property type="project" value="UniProtKB-EC"/>
</dbReference>
<gene>
    <name evidence="8" type="ORF">BKA15_006768</name>
</gene>
<evidence type="ECO:0000256" key="3">
    <source>
        <dbReference type="ARBA" id="ARBA00022806"/>
    </source>
</evidence>
<dbReference type="PANTHER" id="PTHR18934">
    <property type="entry name" value="ATP-DEPENDENT RNA HELICASE"/>
    <property type="match status" value="1"/>
</dbReference>
<dbReference type="Gene3D" id="1.20.120.1080">
    <property type="match status" value="1"/>
</dbReference>
<evidence type="ECO:0000259" key="6">
    <source>
        <dbReference type="PROSITE" id="PS51192"/>
    </source>
</evidence>
<dbReference type="Gene3D" id="3.40.50.300">
    <property type="entry name" value="P-loop containing nucleotide triphosphate hydrolases"/>
    <property type="match status" value="2"/>
</dbReference>
<dbReference type="InterPro" id="IPR027417">
    <property type="entry name" value="P-loop_NTPase"/>
</dbReference>
<dbReference type="AlphaFoldDB" id="A0A7Y9IFU9"/>
<dbReference type="GO" id="GO:0005524">
    <property type="term" value="F:ATP binding"/>
    <property type="evidence" value="ECO:0007669"/>
    <property type="project" value="UniProtKB-KW"/>
</dbReference>
<dbReference type="Proteomes" id="UP000569914">
    <property type="component" value="Unassembled WGS sequence"/>
</dbReference>
<dbReference type="FunFam" id="3.40.50.300:FF:000439">
    <property type="entry name" value="ATP-dependent RNA helicase HrpA"/>
    <property type="match status" value="1"/>
</dbReference>
<keyword evidence="2 8" id="KW-0378">Hydrolase</keyword>
<dbReference type="Pfam" id="PF00271">
    <property type="entry name" value="Helicase_C"/>
    <property type="match status" value="1"/>
</dbReference>
<dbReference type="SMART" id="SM00490">
    <property type="entry name" value="HELICc"/>
    <property type="match status" value="1"/>
</dbReference>
<dbReference type="CDD" id="cd18791">
    <property type="entry name" value="SF2_C_RHA"/>
    <property type="match status" value="1"/>
</dbReference>
<evidence type="ECO:0000313" key="9">
    <source>
        <dbReference type="Proteomes" id="UP000569914"/>
    </source>
</evidence>
<organism evidence="8 9">
    <name type="scientific">Microlunatus parietis</name>
    <dbReference type="NCBI Taxonomy" id="682979"/>
    <lineage>
        <taxon>Bacteria</taxon>
        <taxon>Bacillati</taxon>
        <taxon>Actinomycetota</taxon>
        <taxon>Actinomycetes</taxon>
        <taxon>Propionibacteriales</taxon>
        <taxon>Propionibacteriaceae</taxon>
        <taxon>Microlunatus</taxon>
    </lineage>
</organism>
<dbReference type="InterPro" id="IPR024590">
    <property type="entry name" value="HrpA_C"/>
</dbReference>
<dbReference type="EC" id="3.6.4.13" evidence="8"/>
<dbReference type="FunFam" id="1.20.120.1080:FF:000005">
    <property type="entry name" value="ATP-dependent helicase HrpA"/>
    <property type="match status" value="1"/>
</dbReference>